<proteinExistence type="inferred from homology"/>
<dbReference type="PANTHER" id="PTHR42928:SF5">
    <property type="entry name" value="BLR1237 PROTEIN"/>
    <property type="match status" value="1"/>
</dbReference>
<evidence type="ECO:0000256" key="1">
    <source>
        <dbReference type="ARBA" id="ARBA00006987"/>
    </source>
</evidence>
<dbReference type="EMBL" id="CP032153">
    <property type="protein sequence ID" value="AYN19077.1"/>
    <property type="molecule type" value="Genomic_DNA"/>
</dbReference>
<dbReference type="InterPro" id="IPR042100">
    <property type="entry name" value="Bug_dom1"/>
</dbReference>
<name>A0A3G2HPW4_9BURK</name>
<dbReference type="PANTHER" id="PTHR42928">
    <property type="entry name" value="TRICARBOXYLATE-BINDING PROTEIN"/>
    <property type="match status" value="1"/>
</dbReference>
<dbReference type="RefSeq" id="WP_094195146.1">
    <property type="nucleotide sequence ID" value="NZ_CP032153.1"/>
</dbReference>
<dbReference type="Proteomes" id="UP000268070">
    <property type="component" value="Chromosome"/>
</dbReference>
<dbReference type="Gene3D" id="3.40.190.10">
    <property type="entry name" value="Periplasmic binding protein-like II"/>
    <property type="match status" value="1"/>
</dbReference>
<dbReference type="Pfam" id="PF03401">
    <property type="entry name" value="TctC"/>
    <property type="match status" value="1"/>
</dbReference>
<accession>A0A3G2HPW4</accession>
<gene>
    <name evidence="2" type="ORF">D3M96_00140</name>
</gene>
<dbReference type="SUPFAM" id="SSF53850">
    <property type="entry name" value="Periplasmic binding protein-like II"/>
    <property type="match status" value="1"/>
</dbReference>
<organism evidence="2 3">
    <name type="scientific">Alcaligenes aquatilis</name>
    <dbReference type="NCBI Taxonomy" id="323284"/>
    <lineage>
        <taxon>Bacteria</taxon>
        <taxon>Pseudomonadati</taxon>
        <taxon>Pseudomonadota</taxon>
        <taxon>Betaproteobacteria</taxon>
        <taxon>Burkholderiales</taxon>
        <taxon>Alcaligenaceae</taxon>
        <taxon>Alcaligenes</taxon>
    </lineage>
</organism>
<dbReference type="InterPro" id="IPR005064">
    <property type="entry name" value="BUG"/>
</dbReference>
<dbReference type="PIRSF" id="PIRSF017082">
    <property type="entry name" value="YflP"/>
    <property type="match status" value="1"/>
</dbReference>
<dbReference type="KEGG" id="aaqu:D3M96_00140"/>
<comment type="similarity">
    <text evidence="1">Belongs to the UPF0065 (bug) family.</text>
</comment>
<dbReference type="OrthoDB" id="9780943at2"/>
<accession>A0A3R9GMB3</accession>
<dbReference type="CDD" id="cd07012">
    <property type="entry name" value="PBP2_Bug_TTT"/>
    <property type="match status" value="1"/>
</dbReference>
<dbReference type="Gene3D" id="3.40.190.150">
    <property type="entry name" value="Bordetella uptake gene, domain 1"/>
    <property type="match status" value="1"/>
</dbReference>
<reference evidence="2 3" key="1">
    <citation type="submission" date="2018-09" db="EMBL/GenBank/DDBJ databases">
        <title>Complete genome sequence of the hydrocarbonoclastic bacterium Alcaligenes aquatilis QD168, isolated from a crude-oil polluted marine sediment of Central Chile.</title>
        <authorList>
            <person name="Duran R.E."/>
            <person name="Barra B."/>
            <person name="Salva-Serra F."/>
            <person name="Mendez V."/>
            <person name="Moore E.R.B."/>
            <person name="Seeger M."/>
        </authorList>
    </citation>
    <scope>NUCLEOTIDE SEQUENCE [LARGE SCALE GENOMIC DNA]</scope>
    <source>
        <strain evidence="2 3">QD168</strain>
    </source>
</reference>
<protein>
    <submittedName>
        <fullName evidence="2">Tripartite tricarboxylate transporter substrate binding protein</fullName>
    </submittedName>
</protein>
<dbReference type="AlphaFoldDB" id="A0A3G2HPW4"/>
<evidence type="ECO:0000313" key="3">
    <source>
        <dbReference type="Proteomes" id="UP000268070"/>
    </source>
</evidence>
<sequence length="322" mass="33927">MFASRFTRRALAALALTLTPLAAVHAAEPIRLVVGFAPGGGVDTLARVTAQALSKELDRTVIVENKSGAGGTIAADYVSKSQADGNTLLFADTSLLVAPYIYPALRYDLQRDFTSIGMVGQSDLALAVPGDSPVKTVAELIEVIRKAPAQTETFASVGVGSVHHLGGELFALKTQTELVHIPYRGGAPASQALAAGEVSMSFASLASSIGLANSGRIRLLATLSERRFPGMPDLPSVSETIPGYSVTPSLFMLAPKNVDPALVATVSKALENSMQQKQVQDAFLAQGSVAGYQNAQATEQWLGEETERWANVIKSAQLDFKQ</sequence>
<evidence type="ECO:0000313" key="2">
    <source>
        <dbReference type="EMBL" id="AYN19077.1"/>
    </source>
</evidence>